<keyword evidence="1" id="KW-1133">Transmembrane helix</keyword>
<reference evidence="2 3" key="1">
    <citation type="submission" date="2016-06" db="EMBL/GenBank/DDBJ databases">
        <title>Comparative genomics of the ectomycorrhizal sister species Rhizopogon vinicolor and Rhizopogon vesiculosus (Basidiomycota: Boletales) reveals a divergence of the mating type B locus.</title>
        <authorList>
            <consortium name="DOE Joint Genome Institute"/>
            <person name="Mujic A.B."/>
            <person name="Kuo A."/>
            <person name="Tritt A."/>
            <person name="Lipzen A."/>
            <person name="Chen C."/>
            <person name="Johnson J."/>
            <person name="Sharma A."/>
            <person name="Barry K."/>
            <person name="Grigoriev I.V."/>
            <person name="Spatafora J.W."/>
        </authorList>
    </citation>
    <scope>NUCLEOTIDE SEQUENCE [LARGE SCALE GENOMIC DNA]</scope>
    <source>
        <strain evidence="2 3">AM-OR11-026</strain>
    </source>
</reference>
<keyword evidence="1" id="KW-0812">Transmembrane</keyword>
<accession>A0A1B7MUU3</accession>
<dbReference type="InParanoid" id="A0A1B7MUU3"/>
<proteinExistence type="predicted"/>
<sequence length="112" mass="12698">MNPSANSSMLEVDMRCVTRRLARKKSGRLYDGQCSPSTTFINPNSALHSVVFYYVHRRSNFLFSRTCKRLCMNLRDARAVCQGCSCIIHLFFSIFIVLLLFPAGSNVYGLCC</sequence>
<keyword evidence="1" id="KW-0472">Membrane</keyword>
<evidence type="ECO:0000256" key="1">
    <source>
        <dbReference type="SAM" id="Phobius"/>
    </source>
</evidence>
<protein>
    <recommendedName>
        <fullName evidence="4">Transmembrane protein</fullName>
    </recommendedName>
</protein>
<dbReference type="EMBL" id="KV448424">
    <property type="protein sequence ID" value="OAX36340.1"/>
    <property type="molecule type" value="Genomic_DNA"/>
</dbReference>
<dbReference type="AlphaFoldDB" id="A0A1B7MUU3"/>
<evidence type="ECO:0008006" key="4">
    <source>
        <dbReference type="Google" id="ProtNLM"/>
    </source>
</evidence>
<organism evidence="2 3">
    <name type="scientific">Rhizopogon vinicolor AM-OR11-026</name>
    <dbReference type="NCBI Taxonomy" id="1314800"/>
    <lineage>
        <taxon>Eukaryota</taxon>
        <taxon>Fungi</taxon>
        <taxon>Dikarya</taxon>
        <taxon>Basidiomycota</taxon>
        <taxon>Agaricomycotina</taxon>
        <taxon>Agaricomycetes</taxon>
        <taxon>Agaricomycetidae</taxon>
        <taxon>Boletales</taxon>
        <taxon>Suillineae</taxon>
        <taxon>Rhizopogonaceae</taxon>
        <taxon>Rhizopogon</taxon>
    </lineage>
</organism>
<evidence type="ECO:0000313" key="2">
    <source>
        <dbReference type="EMBL" id="OAX36340.1"/>
    </source>
</evidence>
<evidence type="ECO:0000313" key="3">
    <source>
        <dbReference type="Proteomes" id="UP000092154"/>
    </source>
</evidence>
<feature type="transmembrane region" description="Helical" evidence="1">
    <location>
        <begin position="79"/>
        <end position="101"/>
    </location>
</feature>
<keyword evidence="3" id="KW-1185">Reference proteome</keyword>
<dbReference type="Proteomes" id="UP000092154">
    <property type="component" value="Unassembled WGS sequence"/>
</dbReference>
<name>A0A1B7MUU3_9AGAM</name>
<gene>
    <name evidence="2" type="ORF">K503DRAFT_312267</name>
</gene>